<evidence type="ECO:0000259" key="3">
    <source>
        <dbReference type="PROSITE" id="PS50142"/>
    </source>
</evidence>
<dbReference type="GeneID" id="85305214"/>
<evidence type="ECO:0000256" key="2">
    <source>
        <dbReference type="SAM" id="MobiDB-lite"/>
    </source>
</evidence>
<name>A0AAJ0CC02_9PEZI</name>
<dbReference type="Gene3D" id="3.30.160.20">
    <property type="match status" value="1"/>
</dbReference>
<dbReference type="CDD" id="cd00593">
    <property type="entry name" value="RIBOc"/>
    <property type="match status" value="1"/>
</dbReference>
<protein>
    <submittedName>
        <fullName evidence="4">Ribonuclease III</fullName>
    </submittedName>
</protein>
<dbReference type="GO" id="GO:0006364">
    <property type="term" value="P:rRNA processing"/>
    <property type="evidence" value="ECO:0007669"/>
    <property type="project" value="TreeGrafter"/>
</dbReference>
<evidence type="ECO:0000313" key="4">
    <source>
        <dbReference type="EMBL" id="KAK1772492.1"/>
    </source>
</evidence>
<keyword evidence="5" id="KW-1185">Reference proteome</keyword>
<reference evidence="4" key="1">
    <citation type="submission" date="2023-06" db="EMBL/GenBank/DDBJ databases">
        <title>Genome-scale phylogeny and comparative genomics of the fungal order Sordariales.</title>
        <authorList>
            <consortium name="Lawrence Berkeley National Laboratory"/>
            <person name="Hensen N."/>
            <person name="Bonometti L."/>
            <person name="Westerberg I."/>
            <person name="Brannstrom I.O."/>
            <person name="Guillou S."/>
            <person name="Cros-Aarteil S."/>
            <person name="Calhoun S."/>
            <person name="Haridas S."/>
            <person name="Kuo A."/>
            <person name="Mondo S."/>
            <person name="Pangilinan J."/>
            <person name="Riley R."/>
            <person name="Labutti K."/>
            <person name="Andreopoulos B."/>
            <person name="Lipzen A."/>
            <person name="Chen C."/>
            <person name="Yanf M."/>
            <person name="Daum C."/>
            <person name="Ng V."/>
            <person name="Clum A."/>
            <person name="Steindorff A."/>
            <person name="Ohm R."/>
            <person name="Martin F."/>
            <person name="Silar P."/>
            <person name="Natvig D."/>
            <person name="Lalanne C."/>
            <person name="Gautier V."/>
            <person name="Ament-Velasquez S.L."/>
            <person name="Kruys A."/>
            <person name="Hutchinson M.I."/>
            <person name="Powell A.J."/>
            <person name="Barry K."/>
            <person name="Miller A.N."/>
            <person name="Grigoriev I.V."/>
            <person name="Debuchy R."/>
            <person name="Gladieux P."/>
            <person name="Thoren M.H."/>
            <person name="Johannesson H."/>
        </authorList>
    </citation>
    <scope>NUCLEOTIDE SEQUENCE</scope>
    <source>
        <strain evidence="4">8032-3</strain>
    </source>
</reference>
<comment type="caution">
    <text evidence="4">The sequence shown here is derived from an EMBL/GenBank/DDBJ whole genome shotgun (WGS) entry which is preliminary data.</text>
</comment>
<dbReference type="EMBL" id="MU838997">
    <property type="protein sequence ID" value="KAK1772492.1"/>
    <property type="molecule type" value="Genomic_DNA"/>
</dbReference>
<dbReference type="GO" id="GO:0005654">
    <property type="term" value="C:nucleoplasm"/>
    <property type="evidence" value="ECO:0007669"/>
    <property type="project" value="TreeGrafter"/>
</dbReference>
<evidence type="ECO:0000256" key="1">
    <source>
        <dbReference type="ARBA" id="ARBA00022884"/>
    </source>
</evidence>
<sequence length="401" mass="43147">MSKRSHAAFSEAESGGPSSLASKRSRADGEVTETADALAVLLDNANELVDCLKSLQHQRERGALGIQSLEPNTRKSLALLSKSVPSALQTLGAEIGQARGNGAVAAGQPPATGNAAPVFPTTIAPPTSITAWTLSDISHETPPLPTVLDRALEVAALTHSGVEAGQNYERLEWIGDAYLYLISSSLIHQTFKSLAPGKCAPLRERLVCNATLSGFSLRYNLHKRADFPAEFDLEGRRGGSKASKKERIKVLGDIFEAYVAAIILSDPEHGVERVSAWLKTLWASTLESQIRKEIGLSGSQAAGVSVKTQLARAISIPGVRLRYEDVENNRDRNRMDGDRAKGFSVAVYLDGWGETNKELGRATAISKKEAGEDAAENALANKQLMRVYMAKKQEYLAAQGR</sequence>
<dbReference type="SUPFAM" id="SSF69065">
    <property type="entry name" value="RNase III domain-like"/>
    <property type="match status" value="1"/>
</dbReference>
<dbReference type="PROSITE" id="PS50142">
    <property type="entry name" value="RNASE_3_2"/>
    <property type="match status" value="1"/>
</dbReference>
<gene>
    <name evidence="4" type="ORF">QBC33DRAFT_12656</name>
</gene>
<feature type="region of interest" description="Disordered" evidence="2">
    <location>
        <begin position="1"/>
        <end position="28"/>
    </location>
</feature>
<dbReference type="RefSeq" id="XP_060288705.1">
    <property type="nucleotide sequence ID" value="XM_060422027.1"/>
</dbReference>
<dbReference type="InterPro" id="IPR036389">
    <property type="entry name" value="RNase_III_sf"/>
</dbReference>
<keyword evidence="1" id="KW-0694">RNA-binding</keyword>
<dbReference type="Pfam" id="PF00636">
    <property type="entry name" value="Ribonuclease_3"/>
    <property type="match status" value="1"/>
</dbReference>
<dbReference type="SUPFAM" id="SSF54768">
    <property type="entry name" value="dsRNA-binding domain-like"/>
    <property type="match status" value="1"/>
</dbReference>
<dbReference type="GO" id="GO:0006369">
    <property type="term" value="P:termination of RNA polymerase II transcription"/>
    <property type="evidence" value="ECO:0007669"/>
    <property type="project" value="TreeGrafter"/>
</dbReference>
<dbReference type="AlphaFoldDB" id="A0AAJ0CC02"/>
<dbReference type="GO" id="GO:0004525">
    <property type="term" value="F:ribonuclease III activity"/>
    <property type="evidence" value="ECO:0007669"/>
    <property type="project" value="InterPro"/>
</dbReference>
<dbReference type="SMART" id="SM00535">
    <property type="entry name" value="RIBOc"/>
    <property type="match status" value="1"/>
</dbReference>
<dbReference type="Proteomes" id="UP001244011">
    <property type="component" value="Unassembled WGS sequence"/>
</dbReference>
<dbReference type="PANTHER" id="PTHR11207:SF0">
    <property type="entry name" value="RIBONUCLEASE 3"/>
    <property type="match status" value="1"/>
</dbReference>
<dbReference type="Gene3D" id="1.10.1520.10">
    <property type="entry name" value="Ribonuclease III domain"/>
    <property type="match status" value="1"/>
</dbReference>
<organism evidence="4 5">
    <name type="scientific">Phialemonium atrogriseum</name>
    <dbReference type="NCBI Taxonomy" id="1093897"/>
    <lineage>
        <taxon>Eukaryota</taxon>
        <taxon>Fungi</taxon>
        <taxon>Dikarya</taxon>
        <taxon>Ascomycota</taxon>
        <taxon>Pezizomycotina</taxon>
        <taxon>Sordariomycetes</taxon>
        <taxon>Sordariomycetidae</taxon>
        <taxon>Cephalothecales</taxon>
        <taxon>Cephalothecaceae</taxon>
        <taxon>Phialemonium</taxon>
    </lineage>
</organism>
<dbReference type="PANTHER" id="PTHR11207">
    <property type="entry name" value="RIBONUCLEASE III"/>
    <property type="match status" value="1"/>
</dbReference>
<dbReference type="GO" id="GO:0003723">
    <property type="term" value="F:RNA binding"/>
    <property type="evidence" value="ECO:0007669"/>
    <property type="project" value="UniProtKB-KW"/>
</dbReference>
<proteinExistence type="predicted"/>
<dbReference type="InterPro" id="IPR000999">
    <property type="entry name" value="RNase_III_dom"/>
</dbReference>
<evidence type="ECO:0000313" key="5">
    <source>
        <dbReference type="Proteomes" id="UP001244011"/>
    </source>
</evidence>
<dbReference type="GO" id="GO:0034475">
    <property type="term" value="P:U4 snRNA 3'-end processing"/>
    <property type="evidence" value="ECO:0007669"/>
    <property type="project" value="TreeGrafter"/>
</dbReference>
<accession>A0AAJ0CC02</accession>
<feature type="domain" description="RNase III" evidence="3">
    <location>
        <begin position="149"/>
        <end position="267"/>
    </location>
</feature>